<name>A0A4R6TXX4_9BACI</name>
<keyword evidence="2" id="KW-0472">Membrane</keyword>
<keyword evidence="5" id="KW-1185">Reference proteome</keyword>
<dbReference type="InterPro" id="IPR005182">
    <property type="entry name" value="YdbS-like_PH"/>
</dbReference>
<evidence type="ECO:0000256" key="2">
    <source>
        <dbReference type="SAM" id="Phobius"/>
    </source>
</evidence>
<evidence type="ECO:0000313" key="4">
    <source>
        <dbReference type="EMBL" id="TDQ36735.1"/>
    </source>
</evidence>
<evidence type="ECO:0000313" key="5">
    <source>
        <dbReference type="Proteomes" id="UP000295632"/>
    </source>
</evidence>
<dbReference type="Proteomes" id="UP000295632">
    <property type="component" value="Unassembled WGS sequence"/>
</dbReference>
<feature type="transmembrane region" description="Helical" evidence="2">
    <location>
        <begin position="176"/>
        <end position="200"/>
    </location>
</feature>
<dbReference type="PANTHER" id="PTHR34473">
    <property type="entry name" value="UPF0699 TRANSMEMBRANE PROTEIN YDBS"/>
    <property type="match status" value="1"/>
</dbReference>
<feature type="transmembrane region" description="Helical" evidence="2">
    <location>
        <begin position="12"/>
        <end position="34"/>
    </location>
</feature>
<feature type="region of interest" description="Disordered" evidence="1">
    <location>
        <begin position="145"/>
        <end position="165"/>
    </location>
</feature>
<proteinExistence type="predicted"/>
<keyword evidence="2" id="KW-0812">Transmembrane</keyword>
<feature type="transmembrane region" description="Helical" evidence="2">
    <location>
        <begin position="379"/>
        <end position="400"/>
    </location>
</feature>
<feature type="domain" description="YdbS-like PH" evidence="3">
    <location>
        <begin position="254"/>
        <end position="328"/>
    </location>
</feature>
<feature type="transmembrane region" description="Helical" evidence="2">
    <location>
        <begin position="220"/>
        <end position="245"/>
    </location>
</feature>
<dbReference type="RefSeq" id="WP_166639356.1">
    <property type="nucleotide sequence ID" value="NZ_SNYJ01000016.1"/>
</dbReference>
<dbReference type="Pfam" id="PF03703">
    <property type="entry name" value="bPH_2"/>
    <property type="match status" value="2"/>
</dbReference>
<evidence type="ECO:0000259" key="3">
    <source>
        <dbReference type="Pfam" id="PF03703"/>
    </source>
</evidence>
<feature type="compositionally biased region" description="Polar residues" evidence="1">
    <location>
        <begin position="153"/>
        <end position="165"/>
    </location>
</feature>
<keyword evidence="2" id="KW-1133">Transmembrane helix</keyword>
<dbReference type="PIRSF" id="PIRSF026631">
    <property type="entry name" value="UCP026631"/>
    <property type="match status" value="1"/>
</dbReference>
<dbReference type="PANTHER" id="PTHR34473:SF2">
    <property type="entry name" value="UPF0699 TRANSMEMBRANE PROTEIN YDBT"/>
    <property type="match status" value="1"/>
</dbReference>
<organism evidence="4 5">
    <name type="scientific">Aureibacillus halotolerans</name>
    <dbReference type="NCBI Taxonomy" id="1508390"/>
    <lineage>
        <taxon>Bacteria</taxon>
        <taxon>Bacillati</taxon>
        <taxon>Bacillota</taxon>
        <taxon>Bacilli</taxon>
        <taxon>Bacillales</taxon>
        <taxon>Bacillaceae</taxon>
        <taxon>Aureibacillus</taxon>
    </lineage>
</organism>
<dbReference type="AlphaFoldDB" id="A0A4R6TXX4"/>
<dbReference type="EMBL" id="SNYJ01000016">
    <property type="protein sequence ID" value="TDQ36735.1"/>
    <property type="molecule type" value="Genomic_DNA"/>
</dbReference>
<comment type="caution">
    <text evidence="4">The sequence shown here is derived from an EMBL/GenBank/DDBJ whole genome shotgun (WGS) entry which is preliminary data.</text>
</comment>
<evidence type="ECO:0000256" key="1">
    <source>
        <dbReference type="SAM" id="MobiDB-lite"/>
    </source>
</evidence>
<sequence length="480" mass="54682">MNDARRVHPLSLLFGLLKSLKDLIIPVIALGFLWRDYFLWTVLGVIVVIILIALSHLLSWWRFTYQIEDQQLHIKQGVFVRKERYISRERIHSTDISETVLHQFFKVVKLKIETAGGKGEPEVALTAISKEEAVRIQTVLDDGVRRSPETDDGQSINQAETTQQTARRWKLPSKHLWMMAATSGGVWLIITGAFGFLSQFDQFFNSNVTQQTLDYVLRLSYLFIGLLAILLFIVLYGAAMIGTFLKYSQFVLEESNGQFKISRGLLNKTSKAIDIDKIQAVRVQQSLIRQLLGFVTVYVESAGGSSKDENVSTILVPFLHENNVQAFLQDWLPSHVVHDETAWERSPKRAVGRYILRTAWLPALGSIAFSIWLYPYGLLALIVFIGAVLYGIRCHSAAAVRIHGDTMQFRYHGISKNYVTVRKRHIQSYTNKGTLFQKRPELTNMSFAIMSNTSGKTFEVKDLEVETGGHAYKWFSRETE</sequence>
<accession>A0A4R6TXX4</accession>
<feature type="transmembrane region" description="Helical" evidence="2">
    <location>
        <begin position="40"/>
        <end position="61"/>
    </location>
</feature>
<protein>
    <submittedName>
        <fullName evidence="4">Putative membrane protein</fullName>
    </submittedName>
</protein>
<feature type="transmembrane region" description="Helical" evidence="2">
    <location>
        <begin position="354"/>
        <end position="373"/>
    </location>
</feature>
<reference evidence="4 5" key="1">
    <citation type="submission" date="2019-03" db="EMBL/GenBank/DDBJ databases">
        <title>Genomic Encyclopedia of Type Strains, Phase IV (KMG-IV): sequencing the most valuable type-strain genomes for metagenomic binning, comparative biology and taxonomic classification.</title>
        <authorList>
            <person name="Goeker M."/>
        </authorList>
    </citation>
    <scope>NUCLEOTIDE SEQUENCE [LARGE SCALE GENOMIC DNA]</scope>
    <source>
        <strain evidence="4 5">DSM 28697</strain>
    </source>
</reference>
<feature type="domain" description="YdbS-like PH" evidence="3">
    <location>
        <begin position="60"/>
        <end position="137"/>
    </location>
</feature>
<gene>
    <name evidence="4" type="ORF">EV213_11633</name>
</gene>
<dbReference type="InterPro" id="IPR014529">
    <property type="entry name" value="UCP026631"/>
</dbReference>